<gene>
    <name evidence="3" type="ORF">ZHD862_LOCUS36170</name>
</gene>
<protein>
    <submittedName>
        <fullName evidence="3">Uncharacterized protein</fullName>
    </submittedName>
</protein>
<evidence type="ECO:0000313" key="4">
    <source>
        <dbReference type="Proteomes" id="UP000663864"/>
    </source>
</evidence>
<proteinExistence type="predicted"/>
<dbReference type="AlphaFoldDB" id="A0A815R738"/>
<feature type="region of interest" description="Disordered" evidence="2">
    <location>
        <begin position="277"/>
        <end position="312"/>
    </location>
</feature>
<evidence type="ECO:0000256" key="1">
    <source>
        <dbReference type="SAM" id="Coils"/>
    </source>
</evidence>
<feature type="coiled-coil region" evidence="1">
    <location>
        <begin position="225"/>
        <end position="252"/>
    </location>
</feature>
<keyword evidence="1" id="KW-0175">Coiled coil</keyword>
<comment type="caution">
    <text evidence="3">The sequence shown here is derived from an EMBL/GenBank/DDBJ whole genome shotgun (WGS) entry which is preliminary data.</text>
</comment>
<evidence type="ECO:0000256" key="2">
    <source>
        <dbReference type="SAM" id="MobiDB-lite"/>
    </source>
</evidence>
<dbReference type="Proteomes" id="UP000663864">
    <property type="component" value="Unassembled WGS sequence"/>
</dbReference>
<accession>A0A815R738</accession>
<evidence type="ECO:0000313" key="3">
    <source>
        <dbReference type="EMBL" id="CAF1471937.1"/>
    </source>
</evidence>
<name>A0A815R738_9BILA</name>
<sequence>MNDYDDIKDKKIYDEKQIRQLMETYAINDCFSVTKLSQILKHFEPFKPPLEDNNIYILDYEPTEAEIQPDESLNDNDTVESVHVLDERTTVNDIMELDEPDSNVVLSIHGQTNILDGLEARDAPVPVITDTGSVESVHVLDERTTVNDIMELDEPDSNVVLSVHGQTNILDGLEAISEDEEQQPPIQNSILINTEIKTTSKHHSTSKEQLTKTQRNNIRRRAARYNFKHGSMVKLKNEMKQLQEEQQMVLEHKLLEQQHQQQHQPYVLAQKYKTERLRPRSSSPFITPKNDHFTSMDTPRAAAKSPLKHGGGARKSRAITIIIDNAPWHREVTDNTKPPLRSWRKQMIADWLHDHDISYAKDISKAELLELAYENLPEKKYKVEEEAKQYQINILW</sequence>
<reference evidence="3" key="1">
    <citation type="submission" date="2021-02" db="EMBL/GenBank/DDBJ databases">
        <authorList>
            <person name="Nowell W R."/>
        </authorList>
    </citation>
    <scope>NUCLEOTIDE SEQUENCE</scope>
</reference>
<dbReference type="EMBL" id="CAJNOT010005668">
    <property type="protein sequence ID" value="CAF1471937.1"/>
    <property type="molecule type" value="Genomic_DNA"/>
</dbReference>
<organism evidence="3 4">
    <name type="scientific">Rotaria sordida</name>
    <dbReference type="NCBI Taxonomy" id="392033"/>
    <lineage>
        <taxon>Eukaryota</taxon>
        <taxon>Metazoa</taxon>
        <taxon>Spiralia</taxon>
        <taxon>Gnathifera</taxon>
        <taxon>Rotifera</taxon>
        <taxon>Eurotatoria</taxon>
        <taxon>Bdelloidea</taxon>
        <taxon>Philodinida</taxon>
        <taxon>Philodinidae</taxon>
        <taxon>Rotaria</taxon>
    </lineage>
</organism>